<dbReference type="AlphaFoldDB" id="A0A511AQW3"/>
<gene>
    <name evidence="1" type="ORF">AKA01nite_02160</name>
</gene>
<evidence type="ECO:0000313" key="1">
    <source>
        <dbReference type="EMBL" id="GEK90594.1"/>
    </source>
</evidence>
<keyword evidence="2" id="KW-1185">Reference proteome</keyword>
<evidence type="ECO:0000313" key="2">
    <source>
        <dbReference type="Proteomes" id="UP000321662"/>
    </source>
</evidence>
<dbReference type="Proteomes" id="UP000321662">
    <property type="component" value="Unassembled WGS sequence"/>
</dbReference>
<protein>
    <submittedName>
        <fullName evidence="1">Uncharacterized protein</fullName>
    </submittedName>
</protein>
<organism evidence="1 2">
    <name type="scientific">Alkalibacterium kapii</name>
    <dbReference type="NCBI Taxonomy" id="426704"/>
    <lineage>
        <taxon>Bacteria</taxon>
        <taxon>Bacillati</taxon>
        <taxon>Bacillota</taxon>
        <taxon>Bacilli</taxon>
        <taxon>Lactobacillales</taxon>
        <taxon>Carnobacteriaceae</taxon>
        <taxon>Alkalibacterium</taxon>
    </lineage>
</organism>
<proteinExistence type="predicted"/>
<comment type="caution">
    <text evidence="1">The sequence shown here is derived from an EMBL/GenBank/DDBJ whole genome shotgun (WGS) entry which is preliminary data.</text>
</comment>
<reference evidence="1 2" key="1">
    <citation type="submission" date="2019-07" db="EMBL/GenBank/DDBJ databases">
        <title>Whole genome shotgun sequence of Alkalibacterium kapii NBRC 103247.</title>
        <authorList>
            <person name="Hosoyama A."/>
            <person name="Uohara A."/>
            <person name="Ohji S."/>
            <person name="Ichikawa N."/>
        </authorList>
    </citation>
    <scope>NUCLEOTIDE SEQUENCE [LARGE SCALE GENOMIC DNA]</scope>
    <source>
        <strain evidence="1 2">NBRC 103247</strain>
    </source>
</reference>
<dbReference type="EMBL" id="BJUY01000002">
    <property type="protein sequence ID" value="GEK90594.1"/>
    <property type="molecule type" value="Genomic_DNA"/>
</dbReference>
<sequence>MYSYRTEKQGRSWTKKGVANVVAILTAEQNNFLNDALTTEIDSVVEPLGEDIKGAVRQALKKSESTPHTVQT</sequence>
<name>A0A511AQW3_9LACT</name>
<accession>A0A511AQW3</accession>